<gene>
    <name evidence="12" type="ORF">PQJ73_09470</name>
</gene>
<feature type="compositionally biased region" description="Low complexity" evidence="10">
    <location>
        <begin position="73"/>
        <end position="86"/>
    </location>
</feature>
<feature type="compositionally biased region" description="Pro residues" evidence="10">
    <location>
        <begin position="145"/>
        <end position="158"/>
    </location>
</feature>
<evidence type="ECO:0000313" key="13">
    <source>
        <dbReference type="Proteomes" id="UP001165652"/>
    </source>
</evidence>
<dbReference type="PROSITE" id="PS52015">
    <property type="entry name" value="TONB_CTD"/>
    <property type="match status" value="1"/>
</dbReference>
<keyword evidence="8" id="KW-1133">Transmembrane helix</keyword>
<dbReference type="PANTHER" id="PTHR33446">
    <property type="entry name" value="PROTEIN TONB-RELATED"/>
    <property type="match status" value="1"/>
</dbReference>
<reference evidence="12" key="2">
    <citation type="submission" date="2023-02" db="EMBL/GenBank/DDBJ databases">
        <authorList>
            <person name="Rayyan A."/>
            <person name="Meyer T."/>
            <person name="Kyndt J.A."/>
        </authorList>
    </citation>
    <scope>NUCLEOTIDE SEQUENCE</scope>
    <source>
        <strain evidence="12">DSM 9987</strain>
    </source>
</reference>
<dbReference type="InterPro" id="IPR051045">
    <property type="entry name" value="TonB-dependent_transducer"/>
</dbReference>
<evidence type="ECO:0000256" key="4">
    <source>
        <dbReference type="ARBA" id="ARBA00022475"/>
    </source>
</evidence>
<comment type="caution">
    <text evidence="12">The sequence shown here is derived from an EMBL/GenBank/DDBJ whole genome shotgun (WGS) entry which is preliminary data.</text>
</comment>
<name>A0ABT5J8F4_RHOTP</name>
<evidence type="ECO:0000256" key="3">
    <source>
        <dbReference type="ARBA" id="ARBA00022448"/>
    </source>
</evidence>
<keyword evidence="7" id="KW-0653">Protein transport</keyword>
<evidence type="ECO:0000256" key="7">
    <source>
        <dbReference type="ARBA" id="ARBA00022927"/>
    </source>
</evidence>
<dbReference type="EMBL" id="JAQQLI010000011">
    <property type="protein sequence ID" value="MDC7785909.1"/>
    <property type="molecule type" value="Genomic_DNA"/>
</dbReference>
<dbReference type="RefSeq" id="WP_272776752.1">
    <property type="nucleotide sequence ID" value="NZ_JAQQLI010000011.1"/>
</dbReference>
<evidence type="ECO:0000259" key="11">
    <source>
        <dbReference type="PROSITE" id="PS52015"/>
    </source>
</evidence>
<comment type="similarity">
    <text evidence="2">Belongs to the TonB family.</text>
</comment>
<feature type="compositionally biased region" description="Low complexity" evidence="10">
    <location>
        <begin position="159"/>
        <end position="181"/>
    </location>
</feature>
<evidence type="ECO:0000256" key="10">
    <source>
        <dbReference type="SAM" id="MobiDB-lite"/>
    </source>
</evidence>
<organism evidence="12 13">
    <name type="scientific">Rhodoplanes tepidamans</name>
    <name type="common">Rhodoplanes cryptolactis</name>
    <dbReference type="NCBI Taxonomy" id="200616"/>
    <lineage>
        <taxon>Bacteria</taxon>
        <taxon>Pseudomonadati</taxon>
        <taxon>Pseudomonadota</taxon>
        <taxon>Alphaproteobacteria</taxon>
        <taxon>Hyphomicrobiales</taxon>
        <taxon>Nitrobacteraceae</taxon>
        <taxon>Rhodoplanes</taxon>
    </lineage>
</organism>
<evidence type="ECO:0000256" key="6">
    <source>
        <dbReference type="ARBA" id="ARBA00022692"/>
    </source>
</evidence>
<evidence type="ECO:0000313" key="12">
    <source>
        <dbReference type="EMBL" id="MDC7785909.1"/>
    </source>
</evidence>
<dbReference type="InterPro" id="IPR037682">
    <property type="entry name" value="TonB_C"/>
</dbReference>
<protein>
    <submittedName>
        <fullName evidence="12">TonB family protein</fullName>
    </submittedName>
</protein>
<evidence type="ECO:0000256" key="8">
    <source>
        <dbReference type="ARBA" id="ARBA00022989"/>
    </source>
</evidence>
<comment type="subcellular location">
    <subcellularLocation>
        <location evidence="1">Cell inner membrane</location>
        <topology evidence="1">Single-pass membrane protein</topology>
        <orientation evidence="1">Periplasmic side</orientation>
    </subcellularLocation>
</comment>
<dbReference type="PANTHER" id="PTHR33446:SF2">
    <property type="entry name" value="PROTEIN TONB"/>
    <property type="match status" value="1"/>
</dbReference>
<dbReference type="Proteomes" id="UP001165652">
    <property type="component" value="Unassembled WGS sequence"/>
</dbReference>
<keyword evidence="3" id="KW-0813">Transport</keyword>
<feature type="compositionally biased region" description="Pro residues" evidence="10">
    <location>
        <begin position="87"/>
        <end position="112"/>
    </location>
</feature>
<dbReference type="InterPro" id="IPR006260">
    <property type="entry name" value="TonB/TolA_C"/>
</dbReference>
<feature type="region of interest" description="Disordered" evidence="10">
    <location>
        <begin position="73"/>
        <end position="181"/>
    </location>
</feature>
<keyword evidence="6" id="KW-0812">Transmembrane</keyword>
<accession>A0ABT5J8F4</accession>
<evidence type="ECO:0000256" key="1">
    <source>
        <dbReference type="ARBA" id="ARBA00004383"/>
    </source>
</evidence>
<dbReference type="Pfam" id="PF03544">
    <property type="entry name" value="TonB_C"/>
    <property type="match status" value="1"/>
</dbReference>
<keyword evidence="4" id="KW-1003">Cell membrane</keyword>
<evidence type="ECO:0000256" key="2">
    <source>
        <dbReference type="ARBA" id="ARBA00006555"/>
    </source>
</evidence>
<sequence>MTLTAQRDEPAAPAPGDTTHWRAAVLLAIALHAAVAGALFARPAAPPPAEDGGAPVIVIELAVVAAAPEAAPADLAPGPTAESAAETPPPLEPPPAAEVTPPDPPPEPPAETPPAETIEPPPQPEKPPEPEKPIDPDGIPEPDRPPPPPPPPPPPAAEEPPAATAPPSAAQPAPKPAAAAPGSVAQVPPAVVTRWQTLLLAELNRKKRYPAAARGRAGTARVAFTIDHDGRVVSRSIATSSGSPALDAEALALLDRASPLPVPPAELAAAALSFVVPIRFTAASGASSGGRSNP</sequence>
<dbReference type="SUPFAM" id="SSF74653">
    <property type="entry name" value="TolA/TonB C-terminal domain"/>
    <property type="match status" value="1"/>
</dbReference>
<evidence type="ECO:0000256" key="5">
    <source>
        <dbReference type="ARBA" id="ARBA00022519"/>
    </source>
</evidence>
<feature type="domain" description="TonB C-terminal" evidence="11">
    <location>
        <begin position="194"/>
        <end position="289"/>
    </location>
</feature>
<keyword evidence="9" id="KW-0472">Membrane</keyword>
<dbReference type="NCBIfam" id="TIGR01352">
    <property type="entry name" value="tonB_Cterm"/>
    <property type="match status" value="1"/>
</dbReference>
<keyword evidence="5" id="KW-0997">Cell inner membrane</keyword>
<dbReference type="Gene3D" id="3.30.1150.10">
    <property type="match status" value="1"/>
</dbReference>
<keyword evidence="13" id="KW-1185">Reference proteome</keyword>
<proteinExistence type="inferred from homology"/>
<feature type="compositionally biased region" description="Basic and acidic residues" evidence="10">
    <location>
        <begin position="126"/>
        <end position="135"/>
    </location>
</feature>
<dbReference type="PRINTS" id="PR01217">
    <property type="entry name" value="PRICHEXTENSN"/>
</dbReference>
<evidence type="ECO:0000256" key="9">
    <source>
        <dbReference type="ARBA" id="ARBA00023136"/>
    </source>
</evidence>
<reference evidence="12" key="1">
    <citation type="journal article" date="2023" name="Microbiol Resour">
        <title>Genome Sequences of Rhodoplanes serenus and Two Thermotolerant Strains, Rhodoplanes tepidamans and 'Rhodoplanes cryptolactis,' Further Refine the Genus.</title>
        <authorList>
            <person name="Rayyan A.A."/>
            <person name="Kyndt J.A."/>
        </authorList>
    </citation>
    <scope>NUCLEOTIDE SEQUENCE</scope>
    <source>
        <strain evidence="12">DSM 9987</strain>
    </source>
</reference>